<dbReference type="EMBL" id="LR796736">
    <property type="protein sequence ID" value="CAB4162391.1"/>
    <property type="molecule type" value="Genomic_DNA"/>
</dbReference>
<name>A0A6J5NYV9_9CAUD</name>
<accession>A0A6J5NYV9</accession>
<protein>
    <submittedName>
        <fullName evidence="1">Uncharacterized protein</fullName>
    </submittedName>
</protein>
<gene>
    <name evidence="1" type="ORF">UFOVP785_34</name>
</gene>
<evidence type="ECO:0000313" key="1">
    <source>
        <dbReference type="EMBL" id="CAB4162391.1"/>
    </source>
</evidence>
<proteinExistence type="predicted"/>
<reference evidence="1" key="1">
    <citation type="submission" date="2020-04" db="EMBL/GenBank/DDBJ databases">
        <authorList>
            <person name="Chiriac C."/>
            <person name="Salcher M."/>
            <person name="Ghai R."/>
            <person name="Kavagutti S V."/>
        </authorList>
    </citation>
    <scope>NUCLEOTIDE SEQUENCE</scope>
</reference>
<organism evidence="1">
    <name type="scientific">uncultured Caudovirales phage</name>
    <dbReference type="NCBI Taxonomy" id="2100421"/>
    <lineage>
        <taxon>Viruses</taxon>
        <taxon>Duplodnaviria</taxon>
        <taxon>Heunggongvirae</taxon>
        <taxon>Uroviricota</taxon>
        <taxon>Caudoviricetes</taxon>
        <taxon>Peduoviridae</taxon>
        <taxon>Maltschvirus</taxon>
        <taxon>Maltschvirus maltsch</taxon>
    </lineage>
</organism>
<sequence>MATQTIRVTAPLSAGSYTANVQEDGSNTNAFSARTLTQEANTLFWTFTVTSATAGVYSFQVLNGSSAVVAYGWFYSAADTTRTIQDSDNRWDCVPESGGGGSTTVVVHPGYASWAEKVAGQELTVFHNEAGDLGPIRVQRRTGTTAIAVDVDLTDLTDLYFLVVDYLLTEVYTTTDVTISGTENSQFTVPVTTELTGTVTNETKEEWHYWSLRDVTDTVISTGRLRVRPA</sequence>